<accession>A0AA88XXD8</accession>
<dbReference type="AlphaFoldDB" id="A0AA88XXD8"/>
<comment type="caution">
    <text evidence="1">The sequence shown here is derived from an EMBL/GenBank/DDBJ whole genome shotgun (WGS) entry which is preliminary data.</text>
</comment>
<sequence>MSLRSKTREDSHFLVKFVIHSSLLVRSRSLIKTRERVAIGSTYPVQWGNAGDVDDAVVLSSGEYIDLRRELEHYDGKGEIVGKFSKLNIETCTCCKDYYRLICTCRYSKTTVIKSPCLNKLL</sequence>
<reference evidence="1" key="1">
    <citation type="submission" date="2019-08" db="EMBL/GenBank/DDBJ databases">
        <title>The improved chromosome-level genome for the pearl oyster Pinctada fucata martensii using PacBio sequencing and Hi-C.</title>
        <authorList>
            <person name="Zheng Z."/>
        </authorList>
    </citation>
    <scope>NUCLEOTIDE SEQUENCE</scope>
    <source>
        <strain evidence="1">ZZ-2019</strain>
        <tissue evidence="1">Adductor muscle</tissue>
    </source>
</reference>
<name>A0AA88XXD8_PINIB</name>
<gene>
    <name evidence="1" type="ORF">FSP39_019906</name>
</gene>
<evidence type="ECO:0000313" key="2">
    <source>
        <dbReference type="Proteomes" id="UP001186944"/>
    </source>
</evidence>
<proteinExistence type="predicted"/>
<dbReference type="EMBL" id="VSWD01000009">
    <property type="protein sequence ID" value="KAK3093763.1"/>
    <property type="molecule type" value="Genomic_DNA"/>
</dbReference>
<evidence type="ECO:0000313" key="1">
    <source>
        <dbReference type="EMBL" id="KAK3093763.1"/>
    </source>
</evidence>
<protein>
    <submittedName>
        <fullName evidence="1">Uncharacterized protein</fullName>
    </submittedName>
</protein>
<organism evidence="1 2">
    <name type="scientific">Pinctada imbricata</name>
    <name type="common">Atlantic pearl-oyster</name>
    <name type="synonym">Pinctada martensii</name>
    <dbReference type="NCBI Taxonomy" id="66713"/>
    <lineage>
        <taxon>Eukaryota</taxon>
        <taxon>Metazoa</taxon>
        <taxon>Spiralia</taxon>
        <taxon>Lophotrochozoa</taxon>
        <taxon>Mollusca</taxon>
        <taxon>Bivalvia</taxon>
        <taxon>Autobranchia</taxon>
        <taxon>Pteriomorphia</taxon>
        <taxon>Pterioida</taxon>
        <taxon>Pterioidea</taxon>
        <taxon>Pteriidae</taxon>
        <taxon>Pinctada</taxon>
    </lineage>
</organism>
<keyword evidence="2" id="KW-1185">Reference proteome</keyword>
<dbReference type="Proteomes" id="UP001186944">
    <property type="component" value="Unassembled WGS sequence"/>
</dbReference>